<dbReference type="EMBL" id="JAHTBI010000010">
    <property type="protein sequence ID" value="MBV6286087.1"/>
    <property type="molecule type" value="Genomic_DNA"/>
</dbReference>
<organism evidence="2 3">
    <name type="scientific">Pseudomonas aegrilactucae</name>
    <dbReference type="NCBI Taxonomy" id="2854028"/>
    <lineage>
        <taxon>Bacteria</taxon>
        <taxon>Pseudomonadati</taxon>
        <taxon>Pseudomonadota</taxon>
        <taxon>Gammaproteobacteria</taxon>
        <taxon>Pseudomonadales</taxon>
        <taxon>Pseudomonadaceae</taxon>
        <taxon>Pseudomonas</taxon>
    </lineage>
</organism>
<evidence type="ECO:0000313" key="2">
    <source>
        <dbReference type="EMBL" id="MBV6286087.1"/>
    </source>
</evidence>
<reference evidence="2" key="2">
    <citation type="journal article" date="2023" name="Plant Pathol.">
        <title>Dismantling and reorganizing Pseudomonas marginalis sensu#lato.</title>
        <authorList>
            <person name="Sawada H."/>
            <person name="Fujikawa T."/>
            <person name="Satou M."/>
        </authorList>
    </citation>
    <scope>NUCLEOTIDE SEQUENCE</scope>
    <source>
        <strain evidence="2">MAFF 301350</strain>
    </source>
</reference>
<keyword evidence="3" id="KW-1185">Reference proteome</keyword>
<sequence length="249" mass="27468">MRVEPASLRPEYAAYPRNAALDLVKWLAMLTMLLDHLRLLWPYMHSLFVPGRLAFPLFCLAIAANVARARPDQLFSSTNARYLTYMLVFALVSEAVYRPMSPAGTLNVMFTLLLGLLIAWGFHYRSVLSAGMTVGAAALAAWMDGPLMYGFLGCLLPAALLLAIKRPGPSWVLSAVLCVAINTRSSLWARAMDVDAYSLAVLGSAFAAPLIGLWLLRTPIAIKVWPVGQWGYWFYPLHLALLQALRATL</sequence>
<dbReference type="Pfam" id="PF05857">
    <property type="entry name" value="TraX"/>
    <property type="match status" value="1"/>
</dbReference>
<feature type="transmembrane region" description="Helical" evidence="1">
    <location>
        <begin position="47"/>
        <end position="67"/>
    </location>
</feature>
<keyword evidence="1" id="KW-1133">Transmembrane helix</keyword>
<reference evidence="2" key="1">
    <citation type="journal article" date="2022" name="Int. J. Syst. Evol. Microbiol.">
        <title>Pseudomonas aegrilactucae sp. nov. and Pseudomonas morbosilactucae sp. nov., pathogens causing bacterial rot of lettuce in Japan.</title>
        <authorList>
            <person name="Sawada H."/>
            <person name="Fujikawa T."/>
            <person name="Satou M."/>
        </authorList>
    </citation>
    <scope>NUCLEOTIDE SEQUENCE</scope>
    <source>
        <strain evidence="2">MAFF 301350</strain>
    </source>
</reference>
<dbReference type="RefSeq" id="WP_217973610.1">
    <property type="nucleotide sequence ID" value="NZ_JAHTBI010000010.1"/>
</dbReference>
<keyword evidence="1" id="KW-0472">Membrane</keyword>
<feature type="transmembrane region" description="Helical" evidence="1">
    <location>
        <begin position="103"/>
        <end position="120"/>
    </location>
</feature>
<feature type="transmembrane region" description="Helical" evidence="1">
    <location>
        <begin position="79"/>
        <end position="97"/>
    </location>
</feature>
<evidence type="ECO:0000313" key="3">
    <source>
        <dbReference type="Proteomes" id="UP001106592"/>
    </source>
</evidence>
<keyword evidence="1" id="KW-0812">Transmembrane</keyword>
<dbReference type="Proteomes" id="UP001106592">
    <property type="component" value="Unassembled WGS sequence"/>
</dbReference>
<name>A0A9Q2XEY7_9PSED</name>
<comment type="caution">
    <text evidence="2">The sequence shown here is derived from an EMBL/GenBank/DDBJ whole genome shotgun (WGS) entry which is preliminary data.</text>
</comment>
<feature type="transmembrane region" description="Helical" evidence="1">
    <location>
        <begin position="196"/>
        <end position="216"/>
    </location>
</feature>
<evidence type="ECO:0000256" key="1">
    <source>
        <dbReference type="SAM" id="Phobius"/>
    </source>
</evidence>
<accession>A0A9Q2XEY7</accession>
<feature type="transmembrane region" description="Helical" evidence="1">
    <location>
        <begin position="149"/>
        <end position="164"/>
    </location>
</feature>
<gene>
    <name evidence="2" type="ORF">KUO17_03370</name>
</gene>
<protein>
    <submittedName>
        <fullName evidence="2">Conjugal transfer protein TraX</fullName>
    </submittedName>
</protein>
<proteinExistence type="predicted"/>
<dbReference type="AlphaFoldDB" id="A0A9Q2XEY7"/>
<dbReference type="InterPro" id="IPR008875">
    <property type="entry name" value="TraX"/>
</dbReference>